<protein>
    <recommendedName>
        <fullName evidence="3">CopG family transcriptional regulator</fullName>
    </recommendedName>
</protein>
<name>A0AAW5W5I9_9ENTR</name>
<evidence type="ECO:0008006" key="3">
    <source>
        <dbReference type="Google" id="ProtNLM"/>
    </source>
</evidence>
<dbReference type="Proteomes" id="UP001207430">
    <property type="component" value="Unassembled WGS sequence"/>
</dbReference>
<dbReference type="AlphaFoldDB" id="A0AAW5W5I9"/>
<sequence>MKIDFPKEQADQLYALVRAGGGAPHTIVKQALAAYLENHPLLVASAEGKQQDERSK</sequence>
<comment type="caution">
    <text evidence="1">The sequence shown here is derived from an EMBL/GenBank/DDBJ whole genome shotgun (WGS) entry which is preliminary data.</text>
</comment>
<gene>
    <name evidence="1" type="ORF">NLN86_00210</name>
</gene>
<evidence type="ECO:0000313" key="2">
    <source>
        <dbReference type="Proteomes" id="UP001207430"/>
    </source>
</evidence>
<dbReference type="EMBL" id="JANDBG010000001">
    <property type="protein sequence ID" value="MCX9000089.1"/>
    <property type="molecule type" value="Genomic_DNA"/>
</dbReference>
<dbReference type="RefSeq" id="WP_172626166.1">
    <property type="nucleotide sequence ID" value="NZ_JANDBG010000001.1"/>
</dbReference>
<evidence type="ECO:0000313" key="1">
    <source>
        <dbReference type="EMBL" id="MCX9000089.1"/>
    </source>
</evidence>
<dbReference type="GeneID" id="61386775"/>
<accession>A0AAW5W5I9</accession>
<reference evidence="1" key="1">
    <citation type="submission" date="2022-07" db="EMBL/GenBank/DDBJ databases">
        <title>Genome Sequence of Citrobacter portucalensis from Edible Snails.</title>
        <authorList>
            <person name="Okafor A.C."/>
            <person name="Ogbo F.C."/>
            <person name="Ruppitsch W."/>
            <person name="Allerberger F."/>
        </authorList>
    </citation>
    <scope>NUCLEOTIDE SEQUENCE</scope>
    <source>
        <strain evidence="1">Igbk 7</strain>
    </source>
</reference>
<proteinExistence type="predicted"/>
<organism evidence="1 2">
    <name type="scientific">Citrobacter portucalensis</name>
    <dbReference type="NCBI Taxonomy" id="1639133"/>
    <lineage>
        <taxon>Bacteria</taxon>
        <taxon>Pseudomonadati</taxon>
        <taxon>Pseudomonadota</taxon>
        <taxon>Gammaproteobacteria</taxon>
        <taxon>Enterobacterales</taxon>
        <taxon>Enterobacteriaceae</taxon>
        <taxon>Citrobacter</taxon>
        <taxon>Citrobacter freundii complex</taxon>
    </lineage>
</organism>